<keyword evidence="2" id="KW-0540">Nuclease</keyword>
<keyword evidence="2" id="KW-0378">Hydrolase</keyword>
<evidence type="ECO:0000313" key="3">
    <source>
        <dbReference type="Proteomes" id="UP000269265"/>
    </source>
</evidence>
<dbReference type="OrthoDB" id="9811869at2"/>
<keyword evidence="3" id="KW-1185">Reference proteome</keyword>
<evidence type="ECO:0000259" key="1">
    <source>
        <dbReference type="Pfam" id="PF13391"/>
    </source>
</evidence>
<dbReference type="AlphaFoldDB" id="A0A3R8T8P8"/>
<reference evidence="2 3" key="1">
    <citation type="submission" date="2018-12" db="EMBL/GenBank/DDBJ databases">
        <title>The whole draft genome of Aquabacterium sp. SJQ9.</title>
        <authorList>
            <person name="Sun L."/>
            <person name="Gao X."/>
            <person name="Chen W."/>
            <person name="Huang K."/>
        </authorList>
    </citation>
    <scope>NUCLEOTIDE SEQUENCE [LARGE SCALE GENOMIC DNA]</scope>
    <source>
        <strain evidence="2 3">SJQ9</strain>
    </source>
</reference>
<dbReference type="GO" id="GO:0004519">
    <property type="term" value="F:endonuclease activity"/>
    <property type="evidence" value="ECO:0007669"/>
    <property type="project" value="UniProtKB-KW"/>
</dbReference>
<dbReference type="EMBL" id="RSED01000027">
    <property type="protein sequence ID" value="RRS01105.1"/>
    <property type="molecule type" value="Genomic_DNA"/>
</dbReference>
<organism evidence="2 3">
    <name type="scientific">Aquabacterium soli</name>
    <dbReference type="NCBI Taxonomy" id="2493092"/>
    <lineage>
        <taxon>Bacteria</taxon>
        <taxon>Pseudomonadati</taxon>
        <taxon>Pseudomonadota</taxon>
        <taxon>Betaproteobacteria</taxon>
        <taxon>Burkholderiales</taxon>
        <taxon>Aquabacterium</taxon>
    </lineage>
</organism>
<evidence type="ECO:0000313" key="2">
    <source>
        <dbReference type="EMBL" id="RRS01105.1"/>
    </source>
</evidence>
<proteinExistence type="predicted"/>
<accession>A0A3R8T8P8</accession>
<name>A0A3R8T8P8_9BURK</name>
<protein>
    <submittedName>
        <fullName evidence="2">HNH endonuclease</fullName>
    </submittedName>
</protein>
<dbReference type="Proteomes" id="UP000269265">
    <property type="component" value="Unassembled WGS sequence"/>
</dbReference>
<dbReference type="Pfam" id="PF13391">
    <property type="entry name" value="HNH_2"/>
    <property type="match status" value="1"/>
</dbReference>
<sequence>MALFILKPILWNTNGYRKPGGVKTDPKSFPGMWGFGHEEWNNSPRLAFKERGFSYRVFHTERPKKAPLAENAGQTFVFMTATHDGVQQLVGVAGNAKFQLDRQERLRIADRLDIDSLAAGAWELDKVQALGSDGFEEIWDTNRHWIPNWVCPAEYYLWFDKPVTLDAMQLTGKAALAKMFSSHMTVERKFAAMVMNMVPDAQRCEAWVRLMDAMESAPTEFIAIPDIDDEPRATTRMAMDQARIGQGAYSERVMQKWGRACAVTGLKCKGLLRASHVKPWKSSNSFERLDADNGLMLAAHLDALFDRGFISFDGQGQMLISERLPLDEREHFALPQPLRTRPNAKLRYYLEYHRTMSYYPPA</sequence>
<dbReference type="RefSeq" id="WP_125245311.1">
    <property type="nucleotide sequence ID" value="NZ_RSED01000027.1"/>
</dbReference>
<feature type="domain" description="HNH nuclease" evidence="1">
    <location>
        <begin position="261"/>
        <end position="313"/>
    </location>
</feature>
<gene>
    <name evidence="2" type="ORF">EIP75_21785</name>
</gene>
<comment type="caution">
    <text evidence="2">The sequence shown here is derived from an EMBL/GenBank/DDBJ whole genome shotgun (WGS) entry which is preliminary data.</text>
</comment>
<dbReference type="InterPro" id="IPR003615">
    <property type="entry name" value="HNH_nuc"/>
</dbReference>
<keyword evidence="2" id="KW-0255">Endonuclease</keyword>